<dbReference type="EMBL" id="JOTM01000038">
    <property type="protein sequence ID" value="KEK22179.1"/>
    <property type="molecule type" value="Genomic_DNA"/>
</dbReference>
<organism evidence="2 3">
    <name type="scientific">Bacillus gaemokensis</name>
    <dbReference type="NCBI Taxonomy" id="574375"/>
    <lineage>
        <taxon>Bacteria</taxon>
        <taxon>Bacillati</taxon>
        <taxon>Bacillota</taxon>
        <taxon>Bacilli</taxon>
        <taxon>Bacillales</taxon>
        <taxon>Bacillaceae</taxon>
        <taxon>Bacillus</taxon>
        <taxon>Bacillus cereus group</taxon>
    </lineage>
</organism>
<evidence type="ECO:0008006" key="4">
    <source>
        <dbReference type="Google" id="ProtNLM"/>
    </source>
</evidence>
<keyword evidence="3" id="KW-1185">Reference proteome</keyword>
<feature type="transmembrane region" description="Helical" evidence="1">
    <location>
        <begin position="55"/>
        <end position="86"/>
    </location>
</feature>
<keyword evidence="1" id="KW-0472">Membrane</keyword>
<dbReference type="RefSeq" id="WP_033677942.1">
    <property type="nucleotide sequence ID" value="NZ_JOTM01000038.1"/>
</dbReference>
<dbReference type="STRING" id="574375.AZF08_09685"/>
<feature type="transmembrane region" description="Helical" evidence="1">
    <location>
        <begin position="26"/>
        <end position="43"/>
    </location>
</feature>
<proteinExistence type="predicted"/>
<accession>A0A073K4E7</accession>
<dbReference type="Proteomes" id="UP000027778">
    <property type="component" value="Unassembled WGS sequence"/>
</dbReference>
<keyword evidence="1" id="KW-0812">Transmembrane</keyword>
<dbReference type="AlphaFoldDB" id="A0A073K4E7"/>
<protein>
    <recommendedName>
        <fullName evidence="4">DUF4018 domain-containing protein</fullName>
    </recommendedName>
</protein>
<reference evidence="2 3" key="1">
    <citation type="submission" date="2014-06" db="EMBL/GenBank/DDBJ databases">
        <title>Draft genome sequence of Bacillus gaemokensis JCM 15801 (MCCC 1A00707).</title>
        <authorList>
            <person name="Lai Q."/>
            <person name="Liu Y."/>
            <person name="Shao Z."/>
        </authorList>
    </citation>
    <scope>NUCLEOTIDE SEQUENCE [LARGE SCALE GENOMIC DNA]</scope>
    <source>
        <strain evidence="2 3">JCM 15801</strain>
    </source>
</reference>
<comment type="caution">
    <text evidence="2">The sequence shown here is derived from an EMBL/GenBank/DDBJ whole genome shotgun (WGS) entry which is preliminary data.</text>
</comment>
<gene>
    <name evidence="2" type="ORF">BAGA_20710</name>
</gene>
<evidence type="ECO:0000313" key="3">
    <source>
        <dbReference type="Proteomes" id="UP000027778"/>
    </source>
</evidence>
<dbReference type="OrthoDB" id="2806962at2"/>
<keyword evidence="1" id="KW-1133">Transmembrane helix</keyword>
<sequence length="366" mass="42670">MKPWLHYVNDFLLLLLLCMLTEQEKIVHILLFLTISFICIILINKIKVTKRTALIMLFILQVILCYTFSIFSIVSSILLPFFFFIVHVRDDMTPYHKMQGAFLWFIVSFFLHFMKLPSIWVLGLFALFILLSLWITSYNKGQKLVRFLSITAIGTASLLFFPLIPYIRIVLSYLVYWISLGFGYSIEFLLSITNASNVTDVIDKIGVPSKPPPPPGKDYDPFVAQSVTVALIGIVAAFVIWKLYKKRKFFHLGNITFYNPSPIIAEEGILQKQNRITRPPKNAIRKEIFKLEKNLKPPLNRMRGETVDAWMERIRKEEGVSIQFNTIIETYNAVRYADHEDTALFRQFKEEVNKLYAYQKTLKKKK</sequence>
<feature type="transmembrane region" description="Helical" evidence="1">
    <location>
        <begin position="98"/>
        <end position="114"/>
    </location>
</feature>
<feature type="transmembrane region" description="Helical" evidence="1">
    <location>
        <begin position="144"/>
        <end position="167"/>
    </location>
</feature>
<name>A0A073K4E7_9BACI</name>
<evidence type="ECO:0000256" key="1">
    <source>
        <dbReference type="SAM" id="Phobius"/>
    </source>
</evidence>
<dbReference type="InterPro" id="IPR025089">
    <property type="entry name" value="DUF4018"/>
</dbReference>
<dbReference type="Pfam" id="PF13210">
    <property type="entry name" value="DUF4018"/>
    <property type="match status" value="1"/>
</dbReference>
<evidence type="ECO:0000313" key="2">
    <source>
        <dbReference type="EMBL" id="KEK22179.1"/>
    </source>
</evidence>
<feature type="transmembrane region" description="Helical" evidence="1">
    <location>
        <begin position="222"/>
        <end position="244"/>
    </location>
</feature>